<comment type="caution">
    <text evidence="2">The sequence shown here is derived from an EMBL/GenBank/DDBJ whole genome shotgun (WGS) entry which is preliminary data.</text>
</comment>
<organism evidence="2 3">
    <name type="scientific">Tanacetum coccineum</name>
    <dbReference type="NCBI Taxonomy" id="301880"/>
    <lineage>
        <taxon>Eukaryota</taxon>
        <taxon>Viridiplantae</taxon>
        <taxon>Streptophyta</taxon>
        <taxon>Embryophyta</taxon>
        <taxon>Tracheophyta</taxon>
        <taxon>Spermatophyta</taxon>
        <taxon>Magnoliopsida</taxon>
        <taxon>eudicotyledons</taxon>
        <taxon>Gunneridae</taxon>
        <taxon>Pentapetalae</taxon>
        <taxon>asterids</taxon>
        <taxon>campanulids</taxon>
        <taxon>Asterales</taxon>
        <taxon>Asteraceae</taxon>
        <taxon>Asteroideae</taxon>
        <taxon>Anthemideae</taxon>
        <taxon>Anthemidinae</taxon>
        <taxon>Tanacetum</taxon>
    </lineage>
</organism>
<evidence type="ECO:0000313" key="2">
    <source>
        <dbReference type="EMBL" id="GJT09005.1"/>
    </source>
</evidence>
<feature type="compositionally biased region" description="Basic residues" evidence="1">
    <location>
        <begin position="1"/>
        <end position="11"/>
    </location>
</feature>
<evidence type="ECO:0000256" key="1">
    <source>
        <dbReference type="SAM" id="MobiDB-lite"/>
    </source>
</evidence>
<sequence length="133" mass="15197">MFNLYTRRRRAVSTGSGEISTAEESVSTAGASMPVSTAGTVQEVNKDKGKCIMTESEPKQIRTKLQQRQERASYEAAVRLQEQLDEEERQRIARVHEEASSFNIEEWEDIQATIKADEELAQRIQAEEREKYS</sequence>
<evidence type="ECO:0000313" key="3">
    <source>
        <dbReference type="Proteomes" id="UP001151760"/>
    </source>
</evidence>
<protein>
    <submittedName>
        <fullName evidence="2">Uncharacterized protein</fullName>
    </submittedName>
</protein>
<feature type="compositionally biased region" description="Polar residues" evidence="1">
    <location>
        <begin position="13"/>
        <end position="38"/>
    </location>
</feature>
<gene>
    <name evidence="2" type="ORF">Tco_0843467</name>
</gene>
<dbReference type="Proteomes" id="UP001151760">
    <property type="component" value="Unassembled WGS sequence"/>
</dbReference>
<keyword evidence="3" id="KW-1185">Reference proteome</keyword>
<reference evidence="2" key="2">
    <citation type="submission" date="2022-01" db="EMBL/GenBank/DDBJ databases">
        <authorList>
            <person name="Yamashiro T."/>
            <person name="Shiraishi A."/>
            <person name="Satake H."/>
            <person name="Nakayama K."/>
        </authorList>
    </citation>
    <scope>NUCLEOTIDE SEQUENCE</scope>
</reference>
<dbReference type="EMBL" id="BQNB010012875">
    <property type="protein sequence ID" value="GJT09005.1"/>
    <property type="molecule type" value="Genomic_DNA"/>
</dbReference>
<reference evidence="2" key="1">
    <citation type="journal article" date="2022" name="Int. J. Mol. Sci.">
        <title>Draft Genome of Tanacetum Coccineum: Genomic Comparison of Closely Related Tanacetum-Family Plants.</title>
        <authorList>
            <person name="Yamashiro T."/>
            <person name="Shiraishi A."/>
            <person name="Nakayama K."/>
            <person name="Satake H."/>
        </authorList>
    </citation>
    <scope>NUCLEOTIDE SEQUENCE</scope>
</reference>
<feature type="region of interest" description="Disordered" evidence="1">
    <location>
        <begin position="1"/>
        <end position="38"/>
    </location>
</feature>
<name>A0ABQ5B2B8_9ASTR</name>
<accession>A0ABQ5B2B8</accession>
<proteinExistence type="predicted"/>